<name>A0A919IUB4_9ACTN</name>
<evidence type="ECO:0000313" key="2">
    <source>
        <dbReference type="Proteomes" id="UP000619479"/>
    </source>
</evidence>
<dbReference type="Gene3D" id="3.30.420.10">
    <property type="entry name" value="Ribonuclease H-like superfamily/Ribonuclease H"/>
    <property type="match status" value="1"/>
</dbReference>
<organism evidence="1 2">
    <name type="scientific">Actinoplanes cyaneus</name>
    <dbReference type="NCBI Taxonomy" id="52696"/>
    <lineage>
        <taxon>Bacteria</taxon>
        <taxon>Bacillati</taxon>
        <taxon>Actinomycetota</taxon>
        <taxon>Actinomycetes</taxon>
        <taxon>Micromonosporales</taxon>
        <taxon>Micromonosporaceae</taxon>
        <taxon>Actinoplanes</taxon>
    </lineage>
</organism>
<protein>
    <submittedName>
        <fullName evidence="1">Uncharacterized protein</fullName>
    </submittedName>
</protein>
<sequence length="62" mass="6673">MLCTLRLARQRFPQLGAVQRPCVLLAHTHIPVLAGQHRALPDALVASALFARLLTDGASRCG</sequence>
<dbReference type="AlphaFoldDB" id="A0A919IUB4"/>
<gene>
    <name evidence="1" type="ORF">Acy02nite_90520</name>
</gene>
<comment type="caution">
    <text evidence="1">The sequence shown here is derived from an EMBL/GenBank/DDBJ whole genome shotgun (WGS) entry which is preliminary data.</text>
</comment>
<dbReference type="InterPro" id="IPR036397">
    <property type="entry name" value="RNaseH_sf"/>
</dbReference>
<dbReference type="Proteomes" id="UP000619479">
    <property type="component" value="Unassembled WGS sequence"/>
</dbReference>
<dbReference type="InterPro" id="IPR012337">
    <property type="entry name" value="RNaseH-like_sf"/>
</dbReference>
<proteinExistence type="predicted"/>
<dbReference type="EMBL" id="BOMH01000102">
    <property type="protein sequence ID" value="GID71171.1"/>
    <property type="molecule type" value="Genomic_DNA"/>
</dbReference>
<dbReference type="GO" id="GO:0003676">
    <property type="term" value="F:nucleic acid binding"/>
    <property type="evidence" value="ECO:0007669"/>
    <property type="project" value="InterPro"/>
</dbReference>
<dbReference type="SUPFAM" id="SSF53098">
    <property type="entry name" value="Ribonuclease H-like"/>
    <property type="match status" value="1"/>
</dbReference>
<keyword evidence="2" id="KW-1185">Reference proteome</keyword>
<reference evidence="1" key="1">
    <citation type="submission" date="2021-01" db="EMBL/GenBank/DDBJ databases">
        <title>Whole genome shotgun sequence of Actinoplanes cyaneus NBRC 14990.</title>
        <authorList>
            <person name="Komaki H."/>
            <person name="Tamura T."/>
        </authorList>
    </citation>
    <scope>NUCLEOTIDE SEQUENCE</scope>
    <source>
        <strain evidence="1">NBRC 14990</strain>
    </source>
</reference>
<evidence type="ECO:0000313" key="1">
    <source>
        <dbReference type="EMBL" id="GID71171.1"/>
    </source>
</evidence>
<accession>A0A919IUB4</accession>